<reference evidence="1" key="2">
    <citation type="journal article" date="2015" name="Data Brief">
        <title>Shoot transcriptome of the giant reed, Arundo donax.</title>
        <authorList>
            <person name="Barrero R.A."/>
            <person name="Guerrero F.D."/>
            <person name="Moolhuijzen P."/>
            <person name="Goolsby J.A."/>
            <person name="Tidwell J."/>
            <person name="Bellgard S.E."/>
            <person name="Bellgard M.I."/>
        </authorList>
    </citation>
    <scope>NUCLEOTIDE SEQUENCE</scope>
    <source>
        <tissue evidence="1">Shoot tissue taken approximately 20 cm above the soil surface</tissue>
    </source>
</reference>
<proteinExistence type="predicted"/>
<sequence>MYKIQGLQHCNLTINFPESEQITNIHSHK</sequence>
<accession>A0A0A8YY66</accession>
<dbReference type="AlphaFoldDB" id="A0A0A8YY66"/>
<evidence type="ECO:0000313" key="1">
    <source>
        <dbReference type="EMBL" id="JAD31516.1"/>
    </source>
</evidence>
<reference evidence="1" key="1">
    <citation type="submission" date="2014-09" db="EMBL/GenBank/DDBJ databases">
        <authorList>
            <person name="Magalhaes I.L.F."/>
            <person name="Oliveira U."/>
            <person name="Santos F.R."/>
            <person name="Vidigal T.H.D.A."/>
            <person name="Brescovit A.D."/>
            <person name="Santos A.J."/>
        </authorList>
    </citation>
    <scope>NUCLEOTIDE SEQUENCE</scope>
    <source>
        <tissue evidence="1">Shoot tissue taken approximately 20 cm above the soil surface</tissue>
    </source>
</reference>
<dbReference type="EMBL" id="GBRH01266379">
    <property type="protein sequence ID" value="JAD31516.1"/>
    <property type="molecule type" value="Transcribed_RNA"/>
</dbReference>
<organism evidence="1">
    <name type="scientific">Arundo donax</name>
    <name type="common">Giant reed</name>
    <name type="synonym">Donax arundinaceus</name>
    <dbReference type="NCBI Taxonomy" id="35708"/>
    <lineage>
        <taxon>Eukaryota</taxon>
        <taxon>Viridiplantae</taxon>
        <taxon>Streptophyta</taxon>
        <taxon>Embryophyta</taxon>
        <taxon>Tracheophyta</taxon>
        <taxon>Spermatophyta</taxon>
        <taxon>Magnoliopsida</taxon>
        <taxon>Liliopsida</taxon>
        <taxon>Poales</taxon>
        <taxon>Poaceae</taxon>
        <taxon>PACMAD clade</taxon>
        <taxon>Arundinoideae</taxon>
        <taxon>Arundineae</taxon>
        <taxon>Arundo</taxon>
    </lineage>
</organism>
<name>A0A0A8YY66_ARUDO</name>
<protein>
    <submittedName>
        <fullName evidence="1">Uncharacterized protein</fullName>
    </submittedName>
</protein>